<evidence type="ECO:0000256" key="2">
    <source>
        <dbReference type="ARBA" id="ARBA00022692"/>
    </source>
</evidence>
<feature type="transmembrane region" description="Helical" evidence="5">
    <location>
        <begin position="317"/>
        <end position="337"/>
    </location>
</feature>
<dbReference type="STRING" id="765911.Thivi_3671"/>
<dbReference type="Proteomes" id="UP000006062">
    <property type="component" value="Chromosome"/>
</dbReference>
<dbReference type="InterPro" id="IPR018045">
    <property type="entry name" value="S04_transporter_CS"/>
</dbReference>
<name>I3YEV4_THIV6</name>
<comment type="subcellular location">
    <subcellularLocation>
        <location evidence="1">Membrane</location>
        <topology evidence="1">Multi-pass membrane protein</topology>
    </subcellularLocation>
</comment>
<evidence type="ECO:0000313" key="8">
    <source>
        <dbReference type="Proteomes" id="UP000006062"/>
    </source>
</evidence>
<dbReference type="SUPFAM" id="SSF52091">
    <property type="entry name" value="SpoIIaa-like"/>
    <property type="match status" value="1"/>
</dbReference>
<dbReference type="KEGG" id="tvi:Thivi_3671"/>
<dbReference type="eggNOG" id="COG0659">
    <property type="taxonomic scope" value="Bacteria"/>
</dbReference>
<keyword evidence="4 5" id="KW-0472">Membrane</keyword>
<feature type="transmembrane region" description="Helical" evidence="5">
    <location>
        <begin position="343"/>
        <end position="366"/>
    </location>
</feature>
<evidence type="ECO:0000256" key="1">
    <source>
        <dbReference type="ARBA" id="ARBA00004141"/>
    </source>
</evidence>
<dbReference type="EMBL" id="CP003154">
    <property type="protein sequence ID" value="AFL75522.1"/>
    <property type="molecule type" value="Genomic_DNA"/>
</dbReference>
<dbReference type="Pfam" id="PF00916">
    <property type="entry name" value="Sulfate_transp"/>
    <property type="match status" value="1"/>
</dbReference>
<dbReference type="HOGENOM" id="CLU_003182_13_0_6"/>
<feature type="transmembrane region" description="Helical" evidence="5">
    <location>
        <begin position="65"/>
        <end position="85"/>
    </location>
</feature>
<evidence type="ECO:0000259" key="6">
    <source>
        <dbReference type="PROSITE" id="PS50801"/>
    </source>
</evidence>
<proteinExistence type="predicted"/>
<dbReference type="CDD" id="cd07042">
    <property type="entry name" value="STAS_SulP_like_sulfate_transporter"/>
    <property type="match status" value="1"/>
</dbReference>
<dbReference type="Pfam" id="PF01740">
    <property type="entry name" value="STAS"/>
    <property type="match status" value="1"/>
</dbReference>
<gene>
    <name evidence="7" type="ordered locus">Thivi_3671</name>
</gene>
<feature type="transmembrane region" description="Helical" evidence="5">
    <location>
        <begin position="172"/>
        <end position="189"/>
    </location>
</feature>
<evidence type="ECO:0000256" key="3">
    <source>
        <dbReference type="ARBA" id="ARBA00022989"/>
    </source>
</evidence>
<dbReference type="GO" id="GO:0016020">
    <property type="term" value="C:membrane"/>
    <property type="evidence" value="ECO:0007669"/>
    <property type="project" value="UniProtKB-SubCell"/>
</dbReference>
<keyword evidence="2 5" id="KW-0812">Transmembrane</keyword>
<accession>I3YEV4</accession>
<organism evidence="7 8">
    <name type="scientific">Thiocystis violascens (strain ATCC 17096 / DSM 198 / 6111)</name>
    <name type="common">Chromatium violascens</name>
    <dbReference type="NCBI Taxonomy" id="765911"/>
    <lineage>
        <taxon>Bacteria</taxon>
        <taxon>Pseudomonadati</taxon>
        <taxon>Pseudomonadota</taxon>
        <taxon>Gammaproteobacteria</taxon>
        <taxon>Chromatiales</taxon>
        <taxon>Chromatiaceae</taxon>
        <taxon>Thiocystis</taxon>
    </lineage>
</organism>
<dbReference type="InterPro" id="IPR001902">
    <property type="entry name" value="SLC26A/SulP_fam"/>
</dbReference>
<dbReference type="Gene3D" id="3.30.750.24">
    <property type="entry name" value="STAS domain"/>
    <property type="match status" value="1"/>
</dbReference>
<dbReference type="InterPro" id="IPR011547">
    <property type="entry name" value="SLC26A/SulP_dom"/>
</dbReference>
<dbReference type="InterPro" id="IPR036513">
    <property type="entry name" value="STAS_dom_sf"/>
</dbReference>
<protein>
    <submittedName>
        <fullName evidence="7">High affinity sulfate transporter 1</fullName>
    </submittedName>
</protein>
<feature type="domain" description="STAS" evidence="6">
    <location>
        <begin position="430"/>
        <end position="543"/>
    </location>
</feature>
<dbReference type="GO" id="GO:0008271">
    <property type="term" value="F:secondary active sulfate transmembrane transporter activity"/>
    <property type="evidence" value="ECO:0007669"/>
    <property type="project" value="InterPro"/>
</dbReference>
<dbReference type="NCBIfam" id="TIGR00815">
    <property type="entry name" value="sulP"/>
    <property type="match status" value="1"/>
</dbReference>
<keyword evidence="3 5" id="KW-1133">Transmembrane helix</keyword>
<evidence type="ECO:0000256" key="5">
    <source>
        <dbReference type="SAM" id="Phobius"/>
    </source>
</evidence>
<feature type="transmembrane region" description="Helical" evidence="5">
    <location>
        <begin position="91"/>
        <end position="118"/>
    </location>
</feature>
<evidence type="ECO:0000313" key="7">
    <source>
        <dbReference type="EMBL" id="AFL75522.1"/>
    </source>
</evidence>
<reference evidence="7 8" key="1">
    <citation type="submission" date="2012-06" db="EMBL/GenBank/DDBJ databases">
        <title>Complete sequence of Thiocystis violascens DSM 198.</title>
        <authorList>
            <consortium name="US DOE Joint Genome Institute"/>
            <person name="Lucas S."/>
            <person name="Han J."/>
            <person name="Lapidus A."/>
            <person name="Cheng J.-F."/>
            <person name="Goodwin L."/>
            <person name="Pitluck S."/>
            <person name="Peters L."/>
            <person name="Ovchinnikova G."/>
            <person name="Teshima H."/>
            <person name="Detter J.C."/>
            <person name="Han C."/>
            <person name="Tapia R."/>
            <person name="Land M."/>
            <person name="Hauser L."/>
            <person name="Kyrpides N."/>
            <person name="Ivanova N."/>
            <person name="Pagani I."/>
            <person name="Vogl K."/>
            <person name="Liu Z."/>
            <person name="Frigaard N.-U."/>
            <person name="Bryant D."/>
            <person name="Woyke T."/>
        </authorList>
    </citation>
    <scope>NUCLEOTIDE SEQUENCE [LARGE SCALE GENOMIC DNA]</scope>
    <source>
        <strain evidence="8">ATCC 17096 / DSM 198 / 6111</strain>
    </source>
</reference>
<dbReference type="AlphaFoldDB" id="I3YEV4"/>
<sequence>MRDWLGGYQPGWLRLDLVAGLTTAAVVIPKAMAYATIAGLPVEVGLYTAFVPLVIYALLGTSRPLSVTTTTTLAILTGTQLALVVPSGDPAALLTASATLAVLVGVMLILAAVLRLGVVASFISEPVLTGFKAGIGLVIILDQVPKLLGLHIEKTGFLRDLFALGAHLPETSLATLAVGVAMLAILLGIERLAPRAPAPLVAVALGIAVSGLLTLQDQGVAIVGHIPQGLPALSLPNLELIEQLWPGALGIALMSFTESIAAARAFAGRGEPRPVPNQELVATGLGNLVGGLFGAMPGGGGTSQTAVNRSAGARTQVAGLVTAAAAVATLLLLAPLMGLMPQATLAAVVIVYSIGLIQPAEIFAILMIRRMEFLWALAAFAGVVLLGTLKGILVAIIVSLVSLAYQAAHPRLYVLGRKPGTEVFRPRTDAHPEDETFPGLLMVRPEGRLFFANAQRIGEQVWPLIDAAEPRVLAMDFSAVTDIEYSALKMLVEGEERLRARGAELWLVALNPEVLAMVQRSSLGKTLGRERLLFNLPLAVERFRARATAFEDRDSTARESRTTTSTST</sequence>
<dbReference type="PANTHER" id="PTHR11814">
    <property type="entry name" value="SULFATE TRANSPORTER"/>
    <property type="match status" value="1"/>
</dbReference>
<feature type="transmembrane region" description="Helical" evidence="5">
    <location>
        <begin position="34"/>
        <end position="58"/>
    </location>
</feature>
<keyword evidence="8" id="KW-1185">Reference proteome</keyword>
<dbReference type="InterPro" id="IPR002645">
    <property type="entry name" value="STAS_dom"/>
</dbReference>
<evidence type="ECO:0000256" key="4">
    <source>
        <dbReference type="ARBA" id="ARBA00023136"/>
    </source>
</evidence>
<dbReference type="PROSITE" id="PS50801">
    <property type="entry name" value="STAS"/>
    <property type="match status" value="1"/>
</dbReference>
<dbReference type="PROSITE" id="PS01130">
    <property type="entry name" value="SLC26A"/>
    <property type="match status" value="1"/>
</dbReference>
<feature type="transmembrane region" description="Helical" evidence="5">
    <location>
        <begin position="373"/>
        <end position="405"/>
    </location>
</feature>